<keyword evidence="2" id="KW-0472">Membrane</keyword>
<feature type="non-terminal residue" evidence="4">
    <location>
        <position position="1"/>
    </location>
</feature>
<protein>
    <submittedName>
        <fullName evidence="4">FIG003603: membrane protein, putative</fullName>
    </submittedName>
</protein>
<feature type="transmembrane region" description="Helical" evidence="2">
    <location>
        <begin position="75"/>
        <end position="94"/>
    </location>
</feature>
<evidence type="ECO:0000256" key="1">
    <source>
        <dbReference type="SAM" id="MobiDB-lite"/>
    </source>
</evidence>
<proteinExistence type="predicted"/>
<evidence type="ECO:0000256" key="2">
    <source>
        <dbReference type="SAM" id="Phobius"/>
    </source>
</evidence>
<accession>A0A3B0SPI9</accession>
<dbReference type="Gene3D" id="3.40.50.12140">
    <property type="entry name" value="Domain of unknown function DUF4159"/>
    <property type="match status" value="1"/>
</dbReference>
<dbReference type="AlphaFoldDB" id="A0A3B0SPI9"/>
<dbReference type="InterPro" id="IPR025297">
    <property type="entry name" value="DUF4159"/>
</dbReference>
<feature type="region of interest" description="Disordered" evidence="1">
    <location>
        <begin position="1"/>
        <end position="31"/>
    </location>
</feature>
<keyword evidence="2" id="KW-1133">Transmembrane helix</keyword>
<evidence type="ECO:0000259" key="3">
    <source>
        <dbReference type="Pfam" id="PF13709"/>
    </source>
</evidence>
<evidence type="ECO:0000313" key="4">
    <source>
        <dbReference type="EMBL" id="VAW07725.1"/>
    </source>
</evidence>
<keyword evidence="2" id="KW-0812">Transmembrane</keyword>
<gene>
    <name evidence="4" type="ORF">MNBD_ALPHA05-82</name>
</gene>
<organism evidence="4">
    <name type="scientific">hydrothermal vent metagenome</name>
    <dbReference type="NCBI Taxonomy" id="652676"/>
    <lineage>
        <taxon>unclassified sequences</taxon>
        <taxon>metagenomes</taxon>
        <taxon>ecological metagenomes</taxon>
    </lineage>
</organism>
<name>A0A3B0SPI9_9ZZZZ</name>
<dbReference type="EMBL" id="UOEH01000601">
    <property type="protein sequence ID" value="VAW07725.1"/>
    <property type="molecule type" value="Genomic_DNA"/>
</dbReference>
<sequence length="367" mass="38972">FARLERPGDTDPALTPAELNDPAGPNRRPGFYGAPEAPLALNVITAETAFAPLKVTGIARAAYAGDPPRRLGPSLFAAALALLLIDGLATLMLAGRLRFGRIATAAIIASMTLTPLAPDARAQPLDPEIDAKTIATTLTTRLAFVETGDPAMDKLSEQALAGLSRELYRRTALEPGPPVGVNPETDDLSVYPFLYWPVVAGAAAPSETALANIENFMRFGGLILFDTRDDERAIGAGSTPEAAALQRILSQLDTPPLIAVDATHVLTRSFYLLNDLPGRLDNNPVWVAAQTSGANDSVTPLIIGGRDWAGAWASDFLGRPVKPMGQGGERAREFAYRAGVNIVMVAFTGNYKSDQVHTPILLERLGK</sequence>
<reference evidence="4" key="1">
    <citation type="submission" date="2018-06" db="EMBL/GenBank/DDBJ databases">
        <authorList>
            <person name="Zhirakovskaya E."/>
        </authorList>
    </citation>
    <scope>NUCLEOTIDE SEQUENCE</scope>
</reference>
<dbReference type="Pfam" id="PF13709">
    <property type="entry name" value="DUF4159"/>
    <property type="match status" value="1"/>
</dbReference>
<feature type="domain" description="DUF4159" evidence="3">
    <location>
        <begin position="141"/>
        <end position="347"/>
    </location>
</feature>